<dbReference type="Pfam" id="PF04277">
    <property type="entry name" value="OAD_gamma"/>
    <property type="match status" value="1"/>
</dbReference>
<keyword evidence="4 6" id="KW-1133">Transmembrane helix</keyword>
<evidence type="ECO:0000256" key="2">
    <source>
        <dbReference type="ARBA" id="ARBA00022475"/>
    </source>
</evidence>
<protein>
    <submittedName>
        <fullName evidence="7">OadG family protein</fullName>
    </submittedName>
</protein>
<feature type="transmembrane region" description="Helical" evidence="6">
    <location>
        <begin position="12"/>
        <end position="43"/>
    </location>
</feature>
<dbReference type="Proteomes" id="UP000823960">
    <property type="component" value="Unassembled WGS sequence"/>
</dbReference>
<evidence type="ECO:0000256" key="3">
    <source>
        <dbReference type="ARBA" id="ARBA00022692"/>
    </source>
</evidence>
<evidence type="ECO:0000256" key="5">
    <source>
        <dbReference type="ARBA" id="ARBA00023136"/>
    </source>
</evidence>
<dbReference type="GO" id="GO:0036376">
    <property type="term" value="P:sodium ion export across plasma membrane"/>
    <property type="evidence" value="ECO:0007669"/>
    <property type="project" value="InterPro"/>
</dbReference>
<dbReference type="GO" id="GO:0015081">
    <property type="term" value="F:sodium ion transmembrane transporter activity"/>
    <property type="evidence" value="ECO:0007669"/>
    <property type="project" value="InterPro"/>
</dbReference>
<name>A0A9D1NQE4_9FIRM</name>
<dbReference type="AlphaFoldDB" id="A0A9D1NQE4"/>
<dbReference type="GO" id="GO:0005886">
    <property type="term" value="C:plasma membrane"/>
    <property type="evidence" value="ECO:0007669"/>
    <property type="project" value="UniProtKB-SubCell"/>
</dbReference>
<proteinExistence type="predicted"/>
<evidence type="ECO:0000256" key="1">
    <source>
        <dbReference type="ARBA" id="ARBA00004236"/>
    </source>
</evidence>
<evidence type="ECO:0000313" key="7">
    <source>
        <dbReference type="EMBL" id="HIV10658.1"/>
    </source>
</evidence>
<evidence type="ECO:0000256" key="6">
    <source>
        <dbReference type="SAM" id="Phobius"/>
    </source>
</evidence>
<keyword evidence="5 6" id="KW-0472">Membrane</keyword>
<evidence type="ECO:0000256" key="4">
    <source>
        <dbReference type="ARBA" id="ARBA00022989"/>
    </source>
</evidence>
<keyword evidence="3 6" id="KW-0812">Transmembrane</keyword>
<sequence length="102" mass="10354">MLILAGQAVSPGFVIGLGLGMVFVGLACIIGLCYLLGAVIKLIGIGDKEQKPKSAPPSPAPAAPVAENISGNKELMAAISAVIAEQMGKDISAIRIKSVKKL</sequence>
<evidence type="ECO:0000313" key="8">
    <source>
        <dbReference type="Proteomes" id="UP000823960"/>
    </source>
</evidence>
<comment type="caution">
    <text evidence="7">The sequence shown here is derived from an EMBL/GenBank/DDBJ whole genome shotgun (WGS) entry which is preliminary data.</text>
</comment>
<organism evidence="7 8">
    <name type="scientific">Candidatus Faeciplasma avium</name>
    <dbReference type="NCBI Taxonomy" id="2840798"/>
    <lineage>
        <taxon>Bacteria</taxon>
        <taxon>Bacillati</taxon>
        <taxon>Bacillota</taxon>
        <taxon>Clostridia</taxon>
        <taxon>Eubacteriales</taxon>
        <taxon>Oscillospiraceae</taxon>
        <taxon>Oscillospiraceae incertae sedis</taxon>
        <taxon>Candidatus Faeciplasma</taxon>
    </lineage>
</organism>
<gene>
    <name evidence="7" type="ORF">IAD28_03050</name>
</gene>
<comment type="subcellular location">
    <subcellularLocation>
        <location evidence="1">Cell membrane</location>
    </subcellularLocation>
</comment>
<dbReference type="EMBL" id="DVOL01000040">
    <property type="protein sequence ID" value="HIV10658.1"/>
    <property type="molecule type" value="Genomic_DNA"/>
</dbReference>
<reference evidence="7" key="1">
    <citation type="submission" date="2020-10" db="EMBL/GenBank/DDBJ databases">
        <authorList>
            <person name="Gilroy R."/>
        </authorList>
    </citation>
    <scope>NUCLEOTIDE SEQUENCE</scope>
    <source>
        <strain evidence="7">1370</strain>
    </source>
</reference>
<dbReference type="InterPro" id="IPR005899">
    <property type="entry name" value="Na_pump_deCOase"/>
</dbReference>
<reference evidence="7" key="2">
    <citation type="journal article" date="2021" name="PeerJ">
        <title>Extensive microbial diversity within the chicken gut microbiome revealed by metagenomics and culture.</title>
        <authorList>
            <person name="Gilroy R."/>
            <person name="Ravi A."/>
            <person name="Getino M."/>
            <person name="Pursley I."/>
            <person name="Horton D.L."/>
            <person name="Alikhan N.F."/>
            <person name="Baker D."/>
            <person name="Gharbi K."/>
            <person name="Hall N."/>
            <person name="Watson M."/>
            <person name="Adriaenssens E.M."/>
            <person name="Foster-Nyarko E."/>
            <person name="Jarju S."/>
            <person name="Secka A."/>
            <person name="Antonio M."/>
            <person name="Oren A."/>
            <person name="Chaudhuri R.R."/>
            <person name="La Ragione R."/>
            <person name="Hildebrand F."/>
            <person name="Pallen M.J."/>
        </authorList>
    </citation>
    <scope>NUCLEOTIDE SEQUENCE</scope>
    <source>
        <strain evidence="7">1370</strain>
    </source>
</reference>
<accession>A0A9D1NQE4</accession>
<keyword evidence="2" id="KW-1003">Cell membrane</keyword>